<evidence type="ECO:0000313" key="18">
    <source>
        <dbReference type="Proteomes" id="UP001549921"/>
    </source>
</evidence>
<dbReference type="InterPro" id="IPR017972">
    <property type="entry name" value="Cyt_P450_CS"/>
</dbReference>
<organism evidence="17 18">
    <name type="scientific">Loxostege sticticalis</name>
    <name type="common">Beet webworm moth</name>
    <dbReference type="NCBI Taxonomy" id="481309"/>
    <lineage>
        <taxon>Eukaryota</taxon>
        <taxon>Metazoa</taxon>
        <taxon>Ecdysozoa</taxon>
        <taxon>Arthropoda</taxon>
        <taxon>Hexapoda</taxon>
        <taxon>Insecta</taxon>
        <taxon>Pterygota</taxon>
        <taxon>Neoptera</taxon>
        <taxon>Endopterygota</taxon>
        <taxon>Lepidoptera</taxon>
        <taxon>Glossata</taxon>
        <taxon>Ditrysia</taxon>
        <taxon>Pyraloidea</taxon>
        <taxon>Crambidae</taxon>
        <taxon>Pyraustinae</taxon>
        <taxon>Loxostege</taxon>
    </lineage>
</organism>
<feature type="binding site" description="axial binding residue" evidence="15">
    <location>
        <position position="458"/>
    </location>
    <ligand>
        <name>heme</name>
        <dbReference type="ChEBI" id="CHEBI:30413"/>
    </ligand>
    <ligandPart>
        <name>Fe</name>
        <dbReference type="ChEBI" id="CHEBI:18248"/>
    </ligandPart>
</feature>
<comment type="subcellular location">
    <subcellularLocation>
        <location evidence="3">Endoplasmic reticulum membrane</location>
        <topology evidence="3">Peripheral membrane protein</topology>
    </subcellularLocation>
    <subcellularLocation>
        <location evidence="2">Microsome membrane</location>
        <topology evidence="2">Peripheral membrane protein</topology>
    </subcellularLocation>
</comment>
<evidence type="ECO:0000256" key="15">
    <source>
        <dbReference type="PIRSR" id="PIRSR602401-1"/>
    </source>
</evidence>
<dbReference type="EMBL" id="JBEDNZ010000022">
    <property type="protein sequence ID" value="KAL0818084.1"/>
    <property type="molecule type" value="Genomic_DNA"/>
</dbReference>
<dbReference type="PANTHER" id="PTHR24292">
    <property type="entry name" value="CYTOCHROME P450"/>
    <property type="match status" value="1"/>
</dbReference>
<evidence type="ECO:0000256" key="6">
    <source>
        <dbReference type="ARBA" id="ARBA00022617"/>
    </source>
</evidence>
<keyword evidence="12 16" id="KW-0503">Monooxygenase</keyword>
<evidence type="ECO:0000256" key="3">
    <source>
        <dbReference type="ARBA" id="ARBA00004406"/>
    </source>
</evidence>
<keyword evidence="8" id="KW-0256">Endoplasmic reticulum</keyword>
<name>A0ABD0SG72_LOXSC</name>
<keyword evidence="9" id="KW-0492">Microsome</keyword>
<dbReference type="GO" id="GO:0016712">
    <property type="term" value="F:oxidoreductase activity, acting on paired donors, with incorporation or reduction of molecular oxygen, reduced flavin or flavoprotein as one donor, and incorporation of one atom of oxygen"/>
    <property type="evidence" value="ECO:0007669"/>
    <property type="project" value="UniProtKB-EC"/>
</dbReference>
<dbReference type="PRINTS" id="PR00463">
    <property type="entry name" value="EP450I"/>
</dbReference>
<accession>A0ABD0SG72</accession>
<dbReference type="EC" id="1.14.14.1" evidence="5"/>
<dbReference type="AlphaFoldDB" id="A0ABD0SG72"/>
<keyword evidence="10 16" id="KW-0560">Oxidoreductase</keyword>
<dbReference type="PANTHER" id="PTHR24292:SF45">
    <property type="entry name" value="CYTOCHROME P450 6G1-RELATED"/>
    <property type="match status" value="1"/>
</dbReference>
<sequence length="523" mass="60319">MLFLILITTLAAILLTIYYKSTRKFGYWKKHNVPHLPPTPFLGNYGKLILLKKSIGEVTQEICQNFPNEPYVGAYYGSEPTLIVQDPEILKVITTKDFYYFNSREIMEHTHKEVITQNMFFTYGDNWKVIRQNSTPLFSTGKMRNMFPLIAACSYTFEKYIDEEFKTSDMIEARGLMTRFTMACICSCAFGAEIDTLARENSDSPFIQIGKMFFANSNVRGIMNNMRAICPTLFYALGLKAFPDEVVNFFKSFVIGVFEGRGYKPTNRHDFIDLILNLRQQEYIAGDCIGNIKTGRSDRIEIPVTNDLLVAQCVLFFAAGYETSSTTLSYILYELARHPETQDKLLEEVDAYLERNGNKLDYNVMTEMPYAMTCISETLRMHPVLSVITREVVEDYTLPTGLFLEKGIRVHLPIYHLHHNPELFPEPEVFRPERFSNENKDNIKPQSYIPFGDGARVCIGKRFAKMQMLAGLITLLKKYRVETTPETPKKMEYDARAIVTIPLHLINLRLVPRDGWENRVFVK</sequence>
<dbReference type="GO" id="GO:0005789">
    <property type="term" value="C:endoplasmic reticulum membrane"/>
    <property type="evidence" value="ECO:0007669"/>
    <property type="project" value="UniProtKB-SubCell"/>
</dbReference>
<keyword evidence="11 15" id="KW-0408">Iron</keyword>
<evidence type="ECO:0000256" key="8">
    <source>
        <dbReference type="ARBA" id="ARBA00022824"/>
    </source>
</evidence>
<comment type="catalytic activity">
    <reaction evidence="14">
        <text>an organic molecule + reduced [NADPH--hemoprotein reductase] + O2 = an alcohol + oxidized [NADPH--hemoprotein reductase] + H2O + H(+)</text>
        <dbReference type="Rhea" id="RHEA:17149"/>
        <dbReference type="Rhea" id="RHEA-COMP:11964"/>
        <dbReference type="Rhea" id="RHEA-COMP:11965"/>
        <dbReference type="ChEBI" id="CHEBI:15377"/>
        <dbReference type="ChEBI" id="CHEBI:15378"/>
        <dbReference type="ChEBI" id="CHEBI:15379"/>
        <dbReference type="ChEBI" id="CHEBI:30879"/>
        <dbReference type="ChEBI" id="CHEBI:57618"/>
        <dbReference type="ChEBI" id="CHEBI:58210"/>
        <dbReference type="ChEBI" id="CHEBI:142491"/>
        <dbReference type="EC" id="1.14.14.1"/>
    </reaction>
</comment>
<comment type="caution">
    <text evidence="17">The sequence shown here is derived from an EMBL/GenBank/DDBJ whole genome shotgun (WGS) entry which is preliminary data.</text>
</comment>
<dbReference type="FunFam" id="1.10.630.10:FF:000042">
    <property type="entry name" value="Cytochrome P450"/>
    <property type="match status" value="1"/>
</dbReference>
<dbReference type="GO" id="GO:0046872">
    <property type="term" value="F:metal ion binding"/>
    <property type="evidence" value="ECO:0007669"/>
    <property type="project" value="UniProtKB-KW"/>
</dbReference>
<proteinExistence type="inferred from homology"/>
<evidence type="ECO:0000256" key="11">
    <source>
        <dbReference type="ARBA" id="ARBA00023004"/>
    </source>
</evidence>
<comment type="similarity">
    <text evidence="4 16">Belongs to the cytochrome P450 family.</text>
</comment>
<keyword evidence="6 15" id="KW-0349">Heme</keyword>
<evidence type="ECO:0000256" key="2">
    <source>
        <dbReference type="ARBA" id="ARBA00004174"/>
    </source>
</evidence>
<evidence type="ECO:0000256" key="5">
    <source>
        <dbReference type="ARBA" id="ARBA00012109"/>
    </source>
</evidence>
<evidence type="ECO:0000256" key="7">
    <source>
        <dbReference type="ARBA" id="ARBA00022723"/>
    </source>
</evidence>
<evidence type="ECO:0000256" key="4">
    <source>
        <dbReference type="ARBA" id="ARBA00010617"/>
    </source>
</evidence>
<dbReference type="Proteomes" id="UP001549921">
    <property type="component" value="Unassembled WGS sequence"/>
</dbReference>
<dbReference type="Gene3D" id="1.10.630.10">
    <property type="entry name" value="Cytochrome P450"/>
    <property type="match status" value="1"/>
</dbReference>
<dbReference type="PRINTS" id="PR00385">
    <property type="entry name" value="P450"/>
</dbReference>
<reference evidence="17 18" key="1">
    <citation type="submission" date="2024-06" db="EMBL/GenBank/DDBJ databases">
        <title>A chromosome-level genome assembly of beet webworm, Loxostege sticticalis.</title>
        <authorList>
            <person name="Zhang Y."/>
        </authorList>
    </citation>
    <scope>NUCLEOTIDE SEQUENCE [LARGE SCALE GENOMIC DNA]</scope>
    <source>
        <strain evidence="17">AQ028</strain>
        <tissue evidence="17">Male pupae</tissue>
    </source>
</reference>
<evidence type="ECO:0000256" key="9">
    <source>
        <dbReference type="ARBA" id="ARBA00022848"/>
    </source>
</evidence>
<evidence type="ECO:0000256" key="14">
    <source>
        <dbReference type="ARBA" id="ARBA00047827"/>
    </source>
</evidence>
<comment type="cofactor">
    <cofactor evidence="1 15">
        <name>heme</name>
        <dbReference type="ChEBI" id="CHEBI:30413"/>
    </cofactor>
</comment>
<evidence type="ECO:0000256" key="13">
    <source>
        <dbReference type="ARBA" id="ARBA00023136"/>
    </source>
</evidence>
<dbReference type="PROSITE" id="PS00086">
    <property type="entry name" value="CYTOCHROME_P450"/>
    <property type="match status" value="1"/>
</dbReference>
<evidence type="ECO:0000256" key="1">
    <source>
        <dbReference type="ARBA" id="ARBA00001971"/>
    </source>
</evidence>
<dbReference type="InterPro" id="IPR001128">
    <property type="entry name" value="Cyt_P450"/>
</dbReference>
<gene>
    <name evidence="17" type="ORF">ABMA28_008617</name>
</gene>
<dbReference type="InterPro" id="IPR036396">
    <property type="entry name" value="Cyt_P450_sf"/>
</dbReference>
<dbReference type="InterPro" id="IPR050476">
    <property type="entry name" value="Insect_CytP450_Detox"/>
</dbReference>
<evidence type="ECO:0000313" key="17">
    <source>
        <dbReference type="EMBL" id="KAL0818084.1"/>
    </source>
</evidence>
<keyword evidence="7 15" id="KW-0479">Metal-binding</keyword>
<keyword evidence="13" id="KW-0472">Membrane</keyword>
<dbReference type="CDD" id="cd11056">
    <property type="entry name" value="CYP6-like"/>
    <property type="match status" value="1"/>
</dbReference>
<dbReference type="SUPFAM" id="SSF48264">
    <property type="entry name" value="Cytochrome P450"/>
    <property type="match status" value="1"/>
</dbReference>
<evidence type="ECO:0000256" key="10">
    <source>
        <dbReference type="ARBA" id="ARBA00023002"/>
    </source>
</evidence>
<evidence type="ECO:0000256" key="12">
    <source>
        <dbReference type="ARBA" id="ARBA00023033"/>
    </source>
</evidence>
<dbReference type="Pfam" id="PF00067">
    <property type="entry name" value="p450"/>
    <property type="match status" value="1"/>
</dbReference>
<protein>
    <recommendedName>
        <fullName evidence="5">unspecific monooxygenase</fullName>
        <ecNumber evidence="5">1.14.14.1</ecNumber>
    </recommendedName>
</protein>
<evidence type="ECO:0000256" key="16">
    <source>
        <dbReference type="RuleBase" id="RU000461"/>
    </source>
</evidence>
<dbReference type="InterPro" id="IPR002401">
    <property type="entry name" value="Cyt_P450_E_grp-I"/>
</dbReference>